<dbReference type="InterPro" id="IPR026947">
    <property type="entry name" value="UBN_middle_dom"/>
</dbReference>
<keyword evidence="2" id="KW-0597">Phosphoprotein</keyword>
<reference evidence="7" key="1">
    <citation type="submission" date="2025-08" db="UniProtKB">
        <authorList>
            <consortium name="RefSeq"/>
        </authorList>
    </citation>
    <scope>IDENTIFICATION</scope>
    <source>
        <strain evidence="7">Nigerian</strain>
        <tissue evidence="7">Liver and blood</tissue>
    </source>
</reference>
<dbReference type="InterPro" id="IPR014840">
    <property type="entry name" value="HRD"/>
</dbReference>
<evidence type="ECO:0000259" key="5">
    <source>
        <dbReference type="Pfam" id="PF14075"/>
    </source>
</evidence>
<feature type="compositionally biased region" description="Pro residues" evidence="3">
    <location>
        <begin position="856"/>
        <end position="865"/>
    </location>
</feature>
<dbReference type="Pfam" id="PF08729">
    <property type="entry name" value="HUN"/>
    <property type="match status" value="1"/>
</dbReference>
<dbReference type="AlphaFoldDB" id="A0A8J1ISW7"/>
<accession>A0A8J1ISW7</accession>
<proteinExistence type="inferred from homology"/>
<dbReference type="OMA" id="FHHGLAH"/>
<evidence type="ECO:0000256" key="2">
    <source>
        <dbReference type="ARBA" id="ARBA00022553"/>
    </source>
</evidence>
<evidence type="ECO:0000313" key="7">
    <source>
        <dbReference type="RefSeq" id="XP_031748697.1"/>
    </source>
</evidence>
<comment type="similarity">
    <text evidence="1">Belongs to the ubinuclein family.</text>
</comment>
<keyword evidence="6" id="KW-1185">Reference proteome</keyword>
<feature type="compositionally biased region" description="Low complexity" evidence="3">
    <location>
        <begin position="633"/>
        <end position="655"/>
    </location>
</feature>
<feature type="region of interest" description="Disordered" evidence="3">
    <location>
        <begin position="1040"/>
        <end position="1079"/>
    </location>
</feature>
<name>A0A8J1ISW7_XENTR</name>
<dbReference type="GO" id="GO:0005634">
    <property type="term" value="C:nucleus"/>
    <property type="evidence" value="ECO:0000318"/>
    <property type="project" value="GO_Central"/>
</dbReference>
<feature type="region of interest" description="Disordered" evidence="3">
    <location>
        <begin position="493"/>
        <end position="521"/>
    </location>
</feature>
<feature type="region of interest" description="Disordered" evidence="3">
    <location>
        <begin position="1"/>
        <end position="37"/>
    </location>
</feature>
<dbReference type="RefSeq" id="XP_031748697.1">
    <property type="nucleotide sequence ID" value="XM_031892837.1"/>
</dbReference>
<evidence type="ECO:0000313" key="8">
    <source>
        <dbReference type="Xenbase" id="XB-GENE-995164"/>
    </source>
</evidence>
<dbReference type="PANTHER" id="PTHR21669">
    <property type="entry name" value="CAPZ-INTERACTING PROTEIN AND RELATED PROTEINS"/>
    <property type="match status" value="1"/>
</dbReference>
<dbReference type="OrthoDB" id="68076at2759"/>
<evidence type="ECO:0000259" key="4">
    <source>
        <dbReference type="Pfam" id="PF08729"/>
    </source>
</evidence>
<feature type="compositionally biased region" description="Low complexity" evidence="3">
    <location>
        <begin position="866"/>
        <end position="889"/>
    </location>
</feature>
<feature type="region of interest" description="Disordered" evidence="3">
    <location>
        <begin position="217"/>
        <end position="253"/>
    </location>
</feature>
<feature type="compositionally biased region" description="Basic and acidic residues" evidence="3">
    <location>
        <begin position="606"/>
        <end position="618"/>
    </location>
</feature>
<feature type="region of interest" description="Disordered" evidence="3">
    <location>
        <begin position="703"/>
        <end position="758"/>
    </location>
</feature>
<dbReference type="Xenbase" id="XB-GENE-995164">
    <property type="gene designation" value="ubn1"/>
</dbReference>
<gene>
    <name evidence="7 8" type="primary">ubn1</name>
</gene>
<protein>
    <submittedName>
        <fullName evidence="7">Ubinuclein-1 isoform X1</fullName>
    </submittedName>
</protein>
<evidence type="ECO:0000256" key="1">
    <source>
        <dbReference type="ARBA" id="ARBA00009911"/>
    </source>
</evidence>
<feature type="region of interest" description="Disordered" evidence="3">
    <location>
        <begin position="820"/>
        <end position="917"/>
    </location>
</feature>
<feature type="region of interest" description="Disordered" evidence="3">
    <location>
        <begin position="269"/>
        <end position="311"/>
    </location>
</feature>
<dbReference type="AGR" id="Xenbase:XB-GENE-995164"/>
<feature type="region of interest" description="Disordered" evidence="3">
    <location>
        <begin position="604"/>
        <end position="664"/>
    </location>
</feature>
<feature type="domain" description="Ubinuclein middle" evidence="5">
    <location>
        <begin position="364"/>
        <end position="581"/>
    </location>
</feature>
<feature type="region of interest" description="Disordered" evidence="3">
    <location>
        <begin position="335"/>
        <end position="362"/>
    </location>
</feature>
<sequence>MAEPRRMQLTCLPPTNPPNSSAVKRQRSEEQESETPAAATVRIALTLFEPDQKRCPEFCYPELLRNLRGDSRKSLHGEKSQKKVLNILSEEEAERKEVANIARRFEEKYGNKKRRRDRMQDLIDMGYGYDESDSFIDNSEAYDELVPASLSTKYGGFYINSGTLQFRQASESEDEASKEKKKKSPKVKLTLQAFFPVASINDLFFVLLLPPQKIKDRGEKVKKKKRAEDKKSKKNKHPKPGFTALNGTKDKKKKKHSIFKMLARFEQEKNAQKTIITPPTPTPTVKPSGISQQPTLPKPTPREAELTPDPTMSSHVSELLKAVSAIDSISEKPIENVPNTLPEKKHGVQGGTASEQATKAPASLPEGLPFALEKRIKELTKAVRASEGEKKGLLFSQEMNSALLDIYLLSRELSSSLRLAVFSHLASVLPCGKDTLVKWATRLYLHKQGGRLREPLRKLKEAVARAMPEQISKYHEECKVYNQAKYAKLLEEDKEREQKAGSAEEEEGEKGGRKSSGPRKKFQWTDEIRQLLSQLVRTKVDMFEQEENGVPSLEDYLKSFLDGEVKPLWPRGWMQASTLFKESRRGYPQLSSILAKNRAMTAQKVKIKDSSNKNEKKPALPPKEAATDTVATSVSSKDMVSSSGPPPVVASSLSSYTQDNSLDGDLIHNPPSLDTVSEHLTALSSRPPAACLDFPSPRICLPEKPVEEKKKPSPPISVQLPRGASTDQPVTSEKKVVAPSHTAKPSSDVQQGKQKPHLNAQVKTLQIARPSMQPSVKLYQISNQHSKVNLVHPVQNGSPRVPVLSPPQRPFTKPAIVQGYHPPSPLNNLTRPAVPPSSVGKLAGNAGTTIQQVYRPPVPRNPVPPSSSSGSSSIPNLSPNSSLNPSISNASRNSSTLPTKKPPHPPQKLTLMAPQDSGVGTQGVAKLLTSSMVTGVGTGTSASSTIAQPPKCSPVPTILTSTPSLTVLTPAYKPNGGKLPGPTQLSLLSPISTFPLHVISFSTDPVPKAAASKDAIVTGPAPGTFHHGLARNVLGALHSSAAHHSSQLPRPSLANHIQPGQTDGAHIHGKGPAAPQKKL</sequence>
<evidence type="ECO:0000313" key="6">
    <source>
        <dbReference type="Proteomes" id="UP000008143"/>
    </source>
</evidence>
<dbReference type="Proteomes" id="UP000008143">
    <property type="component" value="Chromosome 9"/>
</dbReference>
<evidence type="ECO:0000256" key="3">
    <source>
        <dbReference type="SAM" id="MobiDB-lite"/>
    </source>
</evidence>
<dbReference type="GO" id="GO:0006325">
    <property type="term" value="P:chromatin organization"/>
    <property type="evidence" value="ECO:0000318"/>
    <property type="project" value="GO_Central"/>
</dbReference>
<dbReference type="PANTHER" id="PTHR21669:SF12">
    <property type="entry name" value="UBINUCLEIN-1"/>
    <property type="match status" value="1"/>
</dbReference>
<dbReference type="CTD" id="29855"/>
<dbReference type="Pfam" id="PF14075">
    <property type="entry name" value="UBN_AB"/>
    <property type="match status" value="1"/>
</dbReference>
<dbReference type="GeneID" id="100380192"/>
<feature type="domain" description="Hpc2-related" evidence="4">
    <location>
        <begin position="114"/>
        <end position="165"/>
    </location>
</feature>
<organism evidence="6 7">
    <name type="scientific">Xenopus tropicalis</name>
    <name type="common">Western clawed frog</name>
    <name type="synonym">Silurana tropicalis</name>
    <dbReference type="NCBI Taxonomy" id="8364"/>
    <lineage>
        <taxon>Eukaryota</taxon>
        <taxon>Metazoa</taxon>
        <taxon>Chordata</taxon>
        <taxon>Craniata</taxon>
        <taxon>Vertebrata</taxon>
        <taxon>Euteleostomi</taxon>
        <taxon>Amphibia</taxon>
        <taxon>Batrachia</taxon>
        <taxon>Anura</taxon>
        <taxon>Pipoidea</taxon>
        <taxon>Pipidae</taxon>
        <taxon>Xenopodinae</taxon>
        <taxon>Xenopus</taxon>
        <taxon>Silurana</taxon>
    </lineage>
</organism>
<feature type="compositionally biased region" description="Polar residues" evidence="3">
    <location>
        <begin position="743"/>
        <end position="753"/>
    </location>
</feature>